<keyword evidence="1" id="KW-0812">Transmembrane</keyword>
<protein>
    <submittedName>
        <fullName evidence="2">Uncharacterized protein</fullName>
    </submittedName>
</protein>
<dbReference type="Proteomes" id="UP000007947">
    <property type="component" value="Chromosome"/>
</dbReference>
<accession>F5XGB3</accession>
<evidence type="ECO:0000313" key="2">
    <source>
        <dbReference type="EMBL" id="BAK33020.1"/>
    </source>
</evidence>
<feature type="transmembrane region" description="Helical" evidence="1">
    <location>
        <begin position="23"/>
        <end position="43"/>
    </location>
</feature>
<dbReference type="AlphaFoldDB" id="F5XGB3"/>
<proteinExistence type="predicted"/>
<dbReference type="OrthoDB" id="3731743at2"/>
<dbReference type="EMBL" id="AP012204">
    <property type="protein sequence ID" value="BAK33020.1"/>
    <property type="molecule type" value="Genomic_DNA"/>
</dbReference>
<evidence type="ECO:0000313" key="3">
    <source>
        <dbReference type="Proteomes" id="UP000007947"/>
    </source>
</evidence>
<dbReference type="RefSeq" id="WP_013860909.1">
    <property type="nucleotide sequence ID" value="NC_015635.1"/>
</dbReference>
<name>F5XGB3_MICPN</name>
<dbReference type="HOGENOM" id="CLU_1287635_0_0_11"/>
<sequence>MTVAPTTEPERPTYPEARRARTWWWFGSIGAAIALVIGLVWVAGGFEPRTDVRTEVTPGTTISTGPYELTFDRATVQKTRHFSEKRLVWEVVVHGSGRTTGDQAIAPSSLNWFTTARDPGSGTVLQPTMQGFRSVEQGASGGAFFTPGLGPIPYRLTFQFSGDLPMPSSIDLAVWELELRDRSLLQTGELDWARTNHVSVYPAMPLQQLPDDVS</sequence>
<keyword evidence="3" id="KW-1185">Reference proteome</keyword>
<dbReference type="KEGG" id="mph:MLP_00060"/>
<reference evidence="2 3" key="1">
    <citation type="submission" date="2011-05" db="EMBL/GenBank/DDBJ databases">
        <title>Whole genome sequence of Microlunatus phosphovorus NM-1.</title>
        <authorList>
            <person name="Hosoyama A."/>
            <person name="Sasaki K."/>
            <person name="Harada T."/>
            <person name="Igarashi R."/>
            <person name="Kawakoshi A."/>
            <person name="Sasagawa M."/>
            <person name="Fukada J."/>
            <person name="Nakamura S."/>
            <person name="Katano Y."/>
            <person name="Hanada S."/>
            <person name="Kamagata Y."/>
            <person name="Nakamura N."/>
            <person name="Yamazaki S."/>
            <person name="Fujita N."/>
        </authorList>
    </citation>
    <scope>NUCLEOTIDE SEQUENCE [LARGE SCALE GENOMIC DNA]</scope>
    <source>
        <strain evidence="3">ATCC 700054 / DSM 10555 / JCM 9379 / NBRC 101784 / NCIMB 13414 / VKM Ac-1990 / NM-1</strain>
    </source>
</reference>
<keyword evidence="1" id="KW-0472">Membrane</keyword>
<organism evidence="2 3">
    <name type="scientific">Microlunatus phosphovorus (strain ATCC 700054 / DSM 10555 / JCM 9379 / NBRC 101784 / NCIMB 13414 / VKM Ac-1990 / NM-1)</name>
    <dbReference type="NCBI Taxonomy" id="1032480"/>
    <lineage>
        <taxon>Bacteria</taxon>
        <taxon>Bacillati</taxon>
        <taxon>Actinomycetota</taxon>
        <taxon>Actinomycetes</taxon>
        <taxon>Propionibacteriales</taxon>
        <taxon>Propionibacteriaceae</taxon>
        <taxon>Microlunatus</taxon>
    </lineage>
</organism>
<evidence type="ECO:0000256" key="1">
    <source>
        <dbReference type="SAM" id="Phobius"/>
    </source>
</evidence>
<keyword evidence="1" id="KW-1133">Transmembrane helix</keyword>
<gene>
    <name evidence="2" type="ordered locus">MLP_00060</name>
</gene>